<dbReference type="Proteomes" id="UP001162992">
    <property type="component" value="Chromosome 3"/>
</dbReference>
<protein>
    <submittedName>
        <fullName evidence="1">Uncharacterized protein</fullName>
    </submittedName>
</protein>
<accession>A0ACC2E850</accession>
<organism evidence="1 2">
    <name type="scientific">Diphasiastrum complanatum</name>
    <name type="common">Issler's clubmoss</name>
    <name type="synonym">Lycopodium complanatum</name>
    <dbReference type="NCBI Taxonomy" id="34168"/>
    <lineage>
        <taxon>Eukaryota</taxon>
        <taxon>Viridiplantae</taxon>
        <taxon>Streptophyta</taxon>
        <taxon>Embryophyta</taxon>
        <taxon>Tracheophyta</taxon>
        <taxon>Lycopodiopsida</taxon>
        <taxon>Lycopodiales</taxon>
        <taxon>Lycopodiaceae</taxon>
        <taxon>Lycopodioideae</taxon>
        <taxon>Diphasiastrum</taxon>
    </lineage>
</organism>
<name>A0ACC2E850_DIPCM</name>
<dbReference type="EMBL" id="CM055094">
    <property type="protein sequence ID" value="KAJ7562442.1"/>
    <property type="molecule type" value="Genomic_DNA"/>
</dbReference>
<proteinExistence type="predicted"/>
<evidence type="ECO:0000313" key="1">
    <source>
        <dbReference type="EMBL" id="KAJ7562442.1"/>
    </source>
</evidence>
<comment type="caution">
    <text evidence="1">The sequence shown here is derived from an EMBL/GenBank/DDBJ whole genome shotgun (WGS) entry which is preliminary data.</text>
</comment>
<keyword evidence="2" id="KW-1185">Reference proteome</keyword>
<gene>
    <name evidence="1" type="ORF">O6H91_03G069300</name>
</gene>
<sequence length="484" mass="53158">MGQSEGDLEQPSGWSCIAENKSNTAVAEAAAEQPRSSAAPESLWSSIVSSTFGVFESNPAVAGASTLGYWTMAMRRAVGSNTTMRRLRSCILGLTGTNTVASSGTLWFLGLCYKMPFNSENDSVATQVFAEFLHDFSSRIWITYRRGFVALEESKLTSDVGWGCMIRSGQMLLAQALVCHYLGRSWRRELKQPHAQEYLEILKRFADAPASTCPFSIHNLIDAGRPYGLCAGTWLGPFALCRSIEALACIDREHCRSGETQPVFPMAICVVSGGADDDRGGAPVLYVDDVADLCSGWQYNSVKWAPLLVLVPLVLGVAKVNPRYIPSLRKTFCFPQSVGIVGGKPKASTYLVGFQENQVLYLDPHELQQVVNISNDDFSADTSSYHCSVIRSIAMESLDPSLALGFYCQNQEDFCDFCERARELASQSEGAVMFTVSQRSNQITNLTMLMELDNFCERTNENCAGDELIYSGISTKCDDGWQLL</sequence>
<reference evidence="2" key="1">
    <citation type="journal article" date="2024" name="Proc. Natl. Acad. Sci. U.S.A.">
        <title>Extraordinary preservation of gene collinearity over three hundred million years revealed in homosporous lycophytes.</title>
        <authorList>
            <person name="Li C."/>
            <person name="Wickell D."/>
            <person name="Kuo L.Y."/>
            <person name="Chen X."/>
            <person name="Nie B."/>
            <person name="Liao X."/>
            <person name="Peng D."/>
            <person name="Ji J."/>
            <person name="Jenkins J."/>
            <person name="Williams M."/>
            <person name="Shu S."/>
            <person name="Plott C."/>
            <person name="Barry K."/>
            <person name="Rajasekar S."/>
            <person name="Grimwood J."/>
            <person name="Han X."/>
            <person name="Sun S."/>
            <person name="Hou Z."/>
            <person name="He W."/>
            <person name="Dai G."/>
            <person name="Sun C."/>
            <person name="Schmutz J."/>
            <person name="Leebens-Mack J.H."/>
            <person name="Li F.W."/>
            <person name="Wang L."/>
        </authorList>
    </citation>
    <scope>NUCLEOTIDE SEQUENCE [LARGE SCALE GENOMIC DNA]</scope>
    <source>
        <strain evidence="2">cv. PW_Plant_1</strain>
    </source>
</reference>
<evidence type="ECO:0000313" key="2">
    <source>
        <dbReference type="Proteomes" id="UP001162992"/>
    </source>
</evidence>